<accession>A0ABR6Z9A8</accession>
<dbReference type="RefSeq" id="WP_186953430.1">
    <property type="nucleotide sequence ID" value="NZ_JACOFX010000003.1"/>
</dbReference>
<organism evidence="1 2">
    <name type="scientific">Undibacterium umbellatum</name>
    <dbReference type="NCBI Taxonomy" id="2762300"/>
    <lineage>
        <taxon>Bacteria</taxon>
        <taxon>Pseudomonadati</taxon>
        <taxon>Pseudomonadota</taxon>
        <taxon>Betaproteobacteria</taxon>
        <taxon>Burkholderiales</taxon>
        <taxon>Oxalobacteraceae</taxon>
        <taxon>Undibacterium</taxon>
    </lineage>
</organism>
<proteinExistence type="predicted"/>
<evidence type="ECO:0000313" key="2">
    <source>
        <dbReference type="Proteomes" id="UP000646911"/>
    </source>
</evidence>
<dbReference type="Proteomes" id="UP000646911">
    <property type="component" value="Unassembled WGS sequence"/>
</dbReference>
<reference evidence="1 2" key="1">
    <citation type="submission" date="2020-08" db="EMBL/GenBank/DDBJ databases">
        <title>Novel species isolated from subtropical streams in China.</title>
        <authorList>
            <person name="Lu H."/>
        </authorList>
    </citation>
    <scope>NUCLEOTIDE SEQUENCE [LARGE SCALE GENOMIC DNA]</scope>
    <source>
        <strain evidence="1 2">NL8W</strain>
    </source>
</reference>
<comment type="caution">
    <text evidence="1">The sequence shown here is derived from an EMBL/GenBank/DDBJ whole genome shotgun (WGS) entry which is preliminary data.</text>
</comment>
<dbReference type="EMBL" id="JACOFX010000003">
    <property type="protein sequence ID" value="MBC3907891.1"/>
    <property type="molecule type" value="Genomic_DNA"/>
</dbReference>
<name>A0ABR6Z9A8_9BURK</name>
<gene>
    <name evidence="1" type="ORF">H8L47_09960</name>
</gene>
<protein>
    <submittedName>
        <fullName evidence="1">Phage tail protein</fullName>
    </submittedName>
</protein>
<sequence>MYKPNSLRAHLTAALPDLQRNPDKLLVFADKGSLRTTRTASRSFEYAYVLNVIVTDYGGEEDTLMVPLLDWVTVHQGDLLGNEDKSNKGIRFIVDFNNHDSVDISLELDITERVIIKQTGTKLDITHAGEIATTPDYAAPFWQLYNGDNLLAEWQILNPAQDNG</sequence>
<dbReference type="Pfam" id="PF06891">
    <property type="entry name" value="P2_Phage_GpR"/>
    <property type="match status" value="1"/>
</dbReference>
<dbReference type="InterPro" id="IPR009678">
    <property type="entry name" value="Phage_tail_completion_R"/>
</dbReference>
<keyword evidence="2" id="KW-1185">Reference proteome</keyword>
<evidence type="ECO:0000313" key="1">
    <source>
        <dbReference type="EMBL" id="MBC3907891.1"/>
    </source>
</evidence>